<name>C4G8U2_9FIRM</name>
<dbReference type="EMBL" id="ACIP02000001">
    <property type="protein sequence ID" value="EEP29039.1"/>
    <property type="molecule type" value="Genomic_DNA"/>
</dbReference>
<dbReference type="Pfam" id="PF02624">
    <property type="entry name" value="YcaO"/>
    <property type="match status" value="1"/>
</dbReference>
<reference evidence="2" key="1">
    <citation type="submission" date="2009-04" db="EMBL/GenBank/DDBJ databases">
        <authorList>
            <person name="Weinstock G."/>
            <person name="Sodergren E."/>
            <person name="Clifton S."/>
            <person name="Fulton L."/>
            <person name="Fulton B."/>
            <person name="Courtney L."/>
            <person name="Fronick C."/>
            <person name="Harrison M."/>
            <person name="Strong C."/>
            <person name="Farmer C."/>
            <person name="Delahaunty K."/>
            <person name="Markovic C."/>
            <person name="Hall O."/>
            <person name="Minx P."/>
            <person name="Tomlinson C."/>
            <person name="Mitreva M."/>
            <person name="Nelson J."/>
            <person name="Hou S."/>
            <person name="Wollam A."/>
            <person name="Pepin K.H."/>
            <person name="Johnson M."/>
            <person name="Bhonagiri V."/>
            <person name="Nash W.E."/>
            <person name="Warren W."/>
            <person name="Chinwalla A."/>
            <person name="Mardis E.R."/>
            <person name="Wilson R.K."/>
        </authorList>
    </citation>
    <scope>NUCLEOTIDE SEQUENCE [LARGE SCALE GENOMIC DNA]</scope>
    <source>
        <strain evidence="2">DSM 14600</strain>
    </source>
</reference>
<dbReference type="Proteomes" id="UP000003494">
    <property type="component" value="Unassembled WGS sequence"/>
</dbReference>
<gene>
    <name evidence="2" type="ORF">GCWU000342_00389</name>
</gene>
<organism evidence="2 3">
    <name type="scientific">Shuttleworthella satelles DSM 14600</name>
    <dbReference type="NCBI Taxonomy" id="626523"/>
    <lineage>
        <taxon>Bacteria</taxon>
        <taxon>Bacillati</taxon>
        <taxon>Bacillota</taxon>
        <taxon>Clostridia</taxon>
        <taxon>Lachnospirales</taxon>
        <taxon>Lachnospiraceae</taxon>
        <taxon>Shuttleworthella</taxon>
    </lineage>
</organism>
<protein>
    <submittedName>
        <fullName evidence="2">YcaO-like family</fullName>
    </submittedName>
</protein>
<dbReference type="eggNOG" id="COG1944">
    <property type="taxonomic scope" value="Bacteria"/>
</dbReference>
<keyword evidence="3" id="KW-1185">Reference proteome</keyword>
<evidence type="ECO:0000259" key="1">
    <source>
        <dbReference type="PROSITE" id="PS51664"/>
    </source>
</evidence>
<dbReference type="NCBIfam" id="TIGR00702">
    <property type="entry name" value="YcaO-type kinase domain"/>
    <property type="match status" value="1"/>
</dbReference>
<dbReference type="PANTHER" id="PTHR37809">
    <property type="entry name" value="RIBOSOMAL PROTEIN S12 METHYLTHIOTRANSFERASE ACCESSORY FACTOR YCAO"/>
    <property type="match status" value="1"/>
</dbReference>
<accession>C4G8U2</accession>
<dbReference type="RefSeq" id="WP_006905427.1">
    <property type="nucleotide sequence ID" value="NZ_GG665866.1"/>
</dbReference>
<proteinExistence type="predicted"/>
<evidence type="ECO:0000313" key="3">
    <source>
        <dbReference type="Proteomes" id="UP000003494"/>
    </source>
</evidence>
<dbReference type="Gene3D" id="3.30.1330.230">
    <property type="match status" value="1"/>
</dbReference>
<dbReference type="STRING" id="626523.GCWU000342_00389"/>
<feature type="domain" description="YcaO" evidence="1">
    <location>
        <begin position="66"/>
        <end position="449"/>
    </location>
</feature>
<dbReference type="AlphaFoldDB" id="C4G8U2"/>
<evidence type="ECO:0000313" key="2">
    <source>
        <dbReference type="EMBL" id="EEP29039.1"/>
    </source>
</evidence>
<comment type="caution">
    <text evidence="2">The sequence shown here is derived from an EMBL/GenBank/DDBJ whole genome shotgun (WGS) entry which is preliminary data.</text>
</comment>
<dbReference type="HOGENOM" id="CLU_444034_0_0_9"/>
<dbReference type="PROSITE" id="PS51664">
    <property type="entry name" value="YCAO"/>
    <property type="match status" value="1"/>
</dbReference>
<dbReference type="PANTHER" id="PTHR37809:SF1">
    <property type="entry name" value="RIBOSOMAL PROTEIN S12 METHYLTHIOTRANSFERASE ACCESSORY FACTOR YCAO"/>
    <property type="match status" value="1"/>
</dbReference>
<dbReference type="InterPro" id="IPR003776">
    <property type="entry name" value="YcaO-like_dom"/>
</dbReference>
<sequence length="615" mass="72381">MSQDQNLRELSASKHKDTTPDMTIQRIRGILSELKIETRESVLENQEINTCSLRLSLKDSSAGSNGKGMSKEFARASAYAEFIERLQNNKMAANATFNNVLHEKKNDHYIFTDESFLSAEELIREENAFLRFFFQTRTDDERQCDKSELLRRYQKLDYNVHRTRDFLCVPYFSVCEKKDVYIPYFMQNMFYGSNGMCAGNTIEEALVQGLSEIFERRVQKELIMKQLCLPDIPESYIRKYEDIYRMYQTVKRNRNFNIYIKDGSLGGRYPVCVLVIADKNSGWFGVKMGSHPDYHIAMERLFTEATQGIDLKTFSKKSYLLFSNSNVSNVNNLQNSFKTGDAAYPYQLFGEDYDYPFVKPRDFTRADNQEMLSYAVNIIRQEGYDLLIHDASYLGFPSYHIIVPGFSEMNVATKNDFEADNTRYHVQKLVYHPELIDEKNVSYLISDISYYQHALQSNTLTDFAGYHLEESCTGSKYGVDLLYFKAMLYVYEEDYERALQLLELILRILEDREISEDEMTYFRAVRSYLEGMVYVMSHREVISCLRKLYDERYVNRLDDYFKDAKQALVKQYRGYDRDYRTRSYQMLLELTEKYVRSQEKSRKRGNEEIRALGIC</sequence>